<feature type="compositionally biased region" description="Polar residues" evidence="9">
    <location>
        <begin position="396"/>
        <end position="408"/>
    </location>
</feature>
<evidence type="ECO:0000313" key="12">
    <source>
        <dbReference type="Proteomes" id="UP000507222"/>
    </source>
</evidence>
<keyword evidence="3" id="KW-0489">Methyltransferase</keyword>
<dbReference type="InterPro" id="IPR050390">
    <property type="entry name" value="C5-Methyltransferase"/>
</dbReference>
<sequence length="817" mass="91906">MYVILSAQFASQRPFTAGVSAVDAPHLGQRRLRSSAVEISDQLLSSLFVSRSVLFCSSVCLVAEKTKENGDWRPSFCSLWPVVILYFPSLLQRIHFKKVNMTNYSNRKSSSEQECEKAIVPKEEILDFELPSDAAFSGHFGNNAASSSGSNTRSDLIGMGFLPSLVDKVIEQKGEGDVELLLETLLSHSGSQKSDSESSDSLDSLFDDKDESSLPEVSNIIQPKEEPDLADGLDEGKRASLLMMNFSPTEVEFAIDKLGEDAPINDLVDFIIAAQVAVKLENDIGDSTTHGDEEKDEDANDEKLYGTMEKTLRLLEMGFSENQVSWAIEKFGSRAPIGDLADSIVAYQISDDCYKENKYSAHSNHSRTGVGSRFFATGSYDSVKVENEEFHLHTASQSRDCNAANNSLGKRPKQEYNDDDSNVVPTSVPQFRAFRHVAFEEKRKGKRPRQEYVDNSSSFLDQTWMEEKVDPTIGNLEMSKPFKSNPCKSVNQMMAKPPYFFYGNIVNLAYDSWAKISQFLYGLEPEYVNTQFFSALNRREGYVHNLPTENRFHILPKSPMTIEDAIPHTKKWWPSWDTRKQLTCICSETSGISQLCDRLGRVLSDSRGLLSSEQQRDVLHQCRSLNLVWVGRYKLSPTEPEYLERILGYPLNHTQVAESSLTERLLSLKFCFQTDTLGYHLSALKSMYPGGLTVFSIFSGIGGAEVALHRLGISLKGVVSVETNATKRKILRRWWENTGQTGQLEQIEDVHKLTSTKLESLMKKFGGFDLIVCQHPCSDSISKISPQSDSLPGFDFSLFYEFVRVLQRVRTMSERKR</sequence>
<keyword evidence="8" id="KW-0539">Nucleus</keyword>
<dbReference type="Pfam" id="PF00145">
    <property type="entry name" value="DNA_methylase"/>
    <property type="match status" value="1"/>
</dbReference>
<keyword evidence="6" id="KW-0677">Repeat</keyword>
<evidence type="ECO:0000256" key="3">
    <source>
        <dbReference type="ARBA" id="ARBA00022603"/>
    </source>
</evidence>
<keyword evidence="5" id="KW-0949">S-adenosyl-L-methionine</keyword>
<gene>
    <name evidence="11" type="ORF">CURHAP_LOCUS1726</name>
</gene>
<dbReference type="GO" id="GO:0005634">
    <property type="term" value="C:nucleus"/>
    <property type="evidence" value="ECO:0007669"/>
    <property type="project" value="UniProtKB-SubCell"/>
</dbReference>
<organism evidence="11 12">
    <name type="scientific">Prunus armeniaca</name>
    <name type="common">Apricot</name>
    <name type="synonym">Armeniaca vulgaris</name>
    <dbReference type="NCBI Taxonomy" id="36596"/>
    <lineage>
        <taxon>Eukaryota</taxon>
        <taxon>Viridiplantae</taxon>
        <taxon>Streptophyta</taxon>
        <taxon>Embryophyta</taxon>
        <taxon>Tracheophyta</taxon>
        <taxon>Spermatophyta</taxon>
        <taxon>Magnoliopsida</taxon>
        <taxon>eudicotyledons</taxon>
        <taxon>Gunneridae</taxon>
        <taxon>Pentapetalae</taxon>
        <taxon>rosids</taxon>
        <taxon>fabids</taxon>
        <taxon>Rosales</taxon>
        <taxon>Rosaceae</taxon>
        <taxon>Amygdaloideae</taxon>
        <taxon>Amygdaleae</taxon>
        <taxon>Prunus</taxon>
    </lineage>
</organism>
<evidence type="ECO:0000256" key="1">
    <source>
        <dbReference type="ARBA" id="ARBA00004123"/>
    </source>
</evidence>
<dbReference type="GO" id="GO:0003886">
    <property type="term" value="F:DNA (cytosine-5-)-methyltransferase activity"/>
    <property type="evidence" value="ECO:0007669"/>
    <property type="project" value="UniProtKB-EC"/>
</dbReference>
<dbReference type="PROSITE" id="PS51680">
    <property type="entry name" value="SAM_MT_DRM"/>
    <property type="match status" value="1"/>
</dbReference>
<dbReference type="Gene3D" id="3.40.50.150">
    <property type="entry name" value="Vaccinia Virus protein VP39"/>
    <property type="match status" value="1"/>
</dbReference>
<evidence type="ECO:0000256" key="5">
    <source>
        <dbReference type="ARBA" id="ARBA00022691"/>
    </source>
</evidence>
<comment type="subcellular location">
    <subcellularLocation>
        <location evidence="1">Nucleus</location>
    </subcellularLocation>
</comment>
<evidence type="ECO:0000313" key="11">
    <source>
        <dbReference type="EMBL" id="CAB4262466.1"/>
    </source>
</evidence>
<name>A0A6J5TEX7_PRUAR</name>
<dbReference type="GO" id="GO:0032259">
    <property type="term" value="P:methylation"/>
    <property type="evidence" value="ECO:0007669"/>
    <property type="project" value="UniProtKB-KW"/>
</dbReference>
<dbReference type="EMBL" id="CAEKDK010000001">
    <property type="protein sequence ID" value="CAB4262466.1"/>
    <property type="molecule type" value="Genomic_DNA"/>
</dbReference>
<evidence type="ECO:0000256" key="2">
    <source>
        <dbReference type="ARBA" id="ARBA00011975"/>
    </source>
</evidence>
<dbReference type="InterPro" id="IPR030380">
    <property type="entry name" value="SAM_MeTfrase_DRM"/>
</dbReference>
<feature type="compositionally biased region" description="Low complexity" evidence="9">
    <location>
        <begin position="189"/>
        <end position="204"/>
    </location>
</feature>
<keyword evidence="7" id="KW-0238">DNA-binding</keyword>
<feature type="region of interest" description="Disordered" evidence="9">
    <location>
        <begin position="396"/>
        <end position="422"/>
    </location>
</feature>
<feature type="region of interest" description="Disordered" evidence="9">
    <location>
        <begin position="189"/>
        <end position="232"/>
    </location>
</feature>
<dbReference type="AlphaFoldDB" id="A0A6J5TEX7"/>
<proteinExistence type="predicted"/>
<evidence type="ECO:0000256" key="9">
    <source>
        <dbReference type="SAM" id="MobiDB-lite"/>
    </source>
</evidence>
<feature type="domain" description="SAM-dependent MTase DRM-type" evidence="10">
    <location>
        <begin position="486"/>
        <end position="816"/>
    </location>
</feature>
<dbReference type="SUPFAM" id="SSF53335">
    <property type="entry name" value="S-adenosyl-L-methionine-dependent methyltransferases"/>
    <property type="match status" value="2"/>
</dbReference>
<reference evidence="11 12" key="1">
    <citation type="submission" date="2020-05" db="EMBL/GenBank/DDBJ databases">
        <authorList>
            <person name="Campoy J."/>
            <person name="Schneeberger K."/>
            <person name="Spophaly S."/>
        </authorList>
    </citation>
    <scope>NUCLEOTIDE SEQUENCE [LARGE SCALE GENOMIC DNA]</scope>
    <source>
        <strain evidence="11">PruArmRojPasFocal</strain>
    </source>
</reference>
<evidence type="ECO:0000256" key="6">
    <source>
        <dbReference type="ARBA" id="ARBA00022737"/>
    </source>
</evidence>
<dbReference type="GO" id="GO:0003677">
    <property type="term" value="F:DNA binding"/>
    <property type="evidence" value="ECO:0007669"/>
    <property type="project" value="UniProtKB-KW"/>
</dbReference>
<protein>
    <recommendedName>
        <fullName evidence="2">DNA (cytosine-5-)-methyltransferase</fullName>
        <ecNumber evidence="2">2.1.1.37</ecNumber>
    </recommendedName>
</protein>
<dbReference type="InterPro" id="IPR001525">
    <property type="entry name" value="C5_MeTfrase"/>
</dbReference>
<evidence type="ECO:0000256" key="7">
    <source>
        <dbReference type="ARBA" id="ARBA00023125"/>
    </source>
</evidence>
<keyword evidence="4" id="KW-0808">Transferase</keyword>
<dbReference type="PANTHER" id="PTHR23068">
    <property type="entry name" value="DNA CYTOSINE-5- -METHYLTRANSFERASE 3-RELATED"/>
    <property type="match status" value="1"/>
</dbReference>
<evidence type="ECO:0000256" key="8">
    <source>
        <dbReference type="ARBA" id="ARBA00023242"/>
    </source>
</evidence>
<dbReference type="InterPro" id="IPR029063">
    <property type="entry name" value="SAM-dependent_MTases_sf"/>
</dbReference>
<dbReference type="EC" id="2.1.1.37" evidence="2"/>
<accession>A0A6J5TEX7</accession>
<dbReference type="PANTHER" id="PTHR23068:SF11">
    <property type="entry name" value="INACTIVE DNA (CYTOSINE-5)-METHYLTRANSFERASE DRM3-RELATED"/>
    <property type="match status" value="1"/>
</dbReference>
<evidence type="ECO:0000256" key="4">
    <source>
        <dbReference type="ARBA" id="ARBA00022679"/>
    </source>
</evidence>
<evidence type="ECO:0000259" key="10">
    <source>
        <dbReference type="PROSITE" id="PS51680"/>
    </source>
</evidence>
<dbReference type="Proteomes" id="UP000507222">
    <property type="component" value="Unassembled WGS sequence"/>
</dbReference>